<feature type="transmembrane region" description="Helical" evidence="1">
    <location>
        <begin position="102"/>
        <end position="122"/>
    </location>
</feature>
<feature type="transmembrane region" description="Helical" evidence="1">
    <location>
        <begin position="199"/>
        <end position="222"/>
    </location>
</feature>
<dbReference type="EMBL" id="SNYM01000006">
    <property type="protein sequence ID" value="TDQ48727.1"/>
    <property type="molecule type" value="Genomic_DNA"/>
</dbReference>
<proteinExistence type="predicted"/>
<dbReference type="RefSeq" id="WP_133589934.1">
    <property type="nucleotide sequence ID" value="NZ_CP037953.1"/>
</dbReference>
<protein>
    <submittedName>
        <fullName evidence="2">ABC-2 family transporter</fullName>
    </submittedName>
</protein>
<keyword evidence="1" id="KW-0472">Membrane</keyword>
<feature type="transmembrane region" description="Helical" evidence="1">
    <location>
        <begin position="159"/>
        <end position="178"/>
    </location>
</feature>
<feature type="transmembrane region" description="Helical" evidence="1">
    <location>
        <begin position="129"/>
        <end position="153"/>
    </location>
</feature>
<evidence type="ECO:0000313" key="2">
    <source>
        <dbReference type="EMBL" id="TDQ48727.1"/>
    </source>
</evidence>
<comment type="caution">
    <text evidence="2">The sequence shown here is derived from an EMBL/GenBank/DDBJ whole genome shotgun (WGS) entry which is preliminary data.</text>
</comment>
<keyword evidence="1" id="KW-1133">Transmembrane helix</keyword>
<organism evidence="2 3">
    <name type="scientific">Permianibacter aggregans</name>
    <dbReference type="NCBI Taxonomy" id="1510150"/>
    <lineage>
        <taxon>Bacteria</taxon>
        <taxon>Pseudomonadati</taxon>
        <taxon>Pseudomonadota</taxon>
        <taxon>Gammaproteobacteria</taxon>
        <taxon>Pseudomonadales</taxon>
        <taxon>Pseudomonadaceae</taxon>
        <taxon>Permianibacter</taxon>
    </lineage>
</organism>
<keyword evidence="1" id="KW-0812">Transmembrane</keyword>
<gene>
    <name evidence="2" type="ORF">EV696_106168</name>
</gene>
<accession>A0A4V6PWR5</accession>
<evidence type="ECO:0000256" key="1">
    <source>
        <dbReference type="SAM" id="Phobius"/>
    </source>
</evidence>
<dbReference type="OrthoDB" id="128948at2"/>
<feature type="transmembrane region" description="Helical" evidence="1">
    <location>
        <begin position="46"/>
        <end position="67"/>
    </location>
</feature>
<feature type="transmembrane region" description="Helical" evidence="1">
    <location>
        <begin position="21"/>
        <end position="40"/>
    </location>
</feature>
<reference evidence="2 3" key="1">
    <citation type="submission" date="2019-03" db="EMBL/GenBank/DDBJ databases">
        <title>Genomic Encyclopedia of Type Strains, Phase IV (KMG-IV): sequencing the most valuable type-strain genomes for metagenomic binning, comparative biology and taxonomic classification.</title>
        <authorList>
            <person name="Goeker M."/>
        </authorList>
    </citation>
    <scope>NUCLEOTIDE SEQUENCE [LARGE SCALE GENOMIC DNA]</scope>
    <source>
        <strain evidence="2 3">DSM 103792</strain>
    </source>
</reference>
<name>A0A4V6PWR5_9GAMM</name>
<sequence>MNWLASDAGMVRKLIIKDWQVYQKQLAGYVAAMLLALSLVGMGTPWMASAGALLLLVLLLVVGTYAIQSSIMAERKQQTVPFIMSLPVTPMDVYWGKLLANLIIYLVPFVLVVGGLLALILTTPRPDGAVIWVAVVAMFMLVIFCISLCVAIAVDSEGWNVFTMLALMTLIGPFMYWISGFDGITQYLKSDDIVWSAPVIALLSAELAVIIIAILATSWLHARKTSFL</sequence>
<dbReference type="Proteomes" id="UP000295375">
    <property type="component" value="Unassembled WGS sequence"/>
</dbReference>
<keyword evidence="3" id="KW-1185">Reference proteome</keyword>
<evidence type="ECO:0000313" key="3">
    <source>
        <dbReference type="Proteomes" id="UP000295375"/>
    </source>
</evidence>
<dbReference type="AlphaFoldDB" id="A0A4V6PWR5"/>